<gene>
    <name evidence="2" type="ORF">A2626_01620</name>
</gene>
<dbReference type="InterPro" id="IPR002052">
    <property type="entry name" value="DNA_methylase_N6_adenine_CS"/>
</dbReference>
<dbReference type="EMBL" id="MHLZ01000038">
    <property type="protein sequence ID" value="OGZ19290.1"/>
    <property type="molecule type" value="Genomic_DNA"/>
</dbReference>
<feature type="domain" description="Methyltransferase small" evidence="1">
    <location>
        <begin position="103"/>
        <end position="188"/>
    </location>
</feature>
<protein>
    <recommendedName>
        <fullName evidence="1">Methyltransferase small domain-containing protein</fullName>
    </recommendedName>
</protein>
<evidence type="ECO:0000259" key="1">
    <source>
        <dbReference type="Pfam" id="PF05175"/>
    </source>
</evidence>
<dbReference type="GO" id="GO:0008170">
    <property type="term" value="F:N-methyltransferase activity"/>
    <property type="evidence" value="ECO:0007669"/>
    <property type="project" value="UniProtKB-ARBA"/>
</dbReference>
<dbReference type="Proteomes" id="UP000177360">
    <property type="component" value="Unassembled WGS sequence"/>
</dbReference>
<dbReference type="PANTHER" id="PTHR18895">
    <property type="entry name" value="HEMK METHYLTRANSFERASE"/>
    <property type="match status" value="1"/>
</dbReference>
<accession>A0A1G2E1S6</accession>
<evidence type="ECO:0000313" key="2">
    <source>
        <dbReference type="EMBL" id="OGZ19290.1"/>
    </source>
</evidence>
<dbReference type="GO" id="GO:0008757">
    <property type="term" value="F:S-adenosylmethionine-dependent methyltransferase activity"/>
    <property type="evidence" value="ECO:0007669"/>
    <property type="project" value="UniProtKB-ARBA"/>
</dbReference>
<dbReference type="GO" id="GO:0032259">
    <property type="term" value="P:methylation"/>
    <property type="evidence" value="ECO:0007669"/>
    <property type="project" value="InterPro"/>
</dbReference>
<proteinExistence type="predicted"/>
<dbReference type="AlphaFoldDB" id="A0A1G2E1S6"/>
<dbReference type="InterPro" id="IPR007848">
    <property type="entry name" value="Small_mtfrase_dom"/>
</dbReference>
<sequence>MKKEYKEIKWLLDEKYRGEMSELAKKDIKRLDKGEPVDYIIGFVNFLKRKIDLSSKPFVPRPETEYWVGEAIKDMKQALPRHSRIEVRLRPCGLRRGEGGGLRILDIFSGTGCVGIAVLKNMGMAIVDFAEKEKKYLKQIEINLKINRISKERFSLIGSDIFQKVKRKYDFILANPPYIAESRKDKVQKSVLKYEPKIALFGGKDGFFYIKKFLMEARNYLNENGKIYMEFDSFQKNDLAKLLKNFGYDNFSFKKDQYGKWRYLIIN</sequence>
<dbReference type="Pfam" id="PF05175">
    <property type="entry name" value="MTS"/>
    <property type="match status" value="1"/>
</dbReference>
<comment type="caution">
    <text evidence="2">The sequence shown here is derived from an EMBL/GenBank/DDBJ whole genome shotgun (WGS) entry which is preliminary data.</text>
</comment>
<name>A0A1G2E1S6_9BACT</name>
<dbReference type="CDD" id="cd02440">
    <property type="entry name" value="AdoMet_MTases"/>
    <property type="match status" value="1"/>
</dbReference>
<dbReference type="SUPFAM" id="SSF53335">
    <property type="entry name" value="S-adenosyl-L-methionine-dependent methyltransferases"/>
    <property type="match status" value="1"/>
</dbReference>
<reference evidence="2 3" key="1">
    <citation type="journal article" date="2016" name="Nat. Commun.">
        <title>Thousands of microbial genomes shed light on interconnected biogeochemical processes in an aquifer system.</title>
        <authorList>
            <person name="Anantharaman K."/>
            <person name="Brown C.T."/>
            <person name="Hug L.A."/>
            <person name="Sharon I."/>
            <person name="Castelle C.J."/>
            <person name="Probst A.J."/>
            <person name="Thomas B.C."/>
            <person name="Singh A."/>
            <person name="Wilkins M.J."/>
            <person name="Karaoz U."/>
            <person name="Brodie E.L."/>
            <person name="Williams K.H."/>
            <person name="Hubbard S.S."/>
            <person name="Banfield J.F."/>
        </authorList>
    </citation>
    <scope>NUCLEOTIDE SEQUENCE [LARGE SCALE GENOMIC DNA]</scope>
</reference>
<evidence type="ECO:0000313" key="3">
    <source>
        <dbReference type="Proteomes" id="UP000177360"/>
    </source>
</evidence>
<dbReference type="PANTHER" id="PTHR18895:SF74">
    <property type="entry name" value="MTRF1L RELEASE FACTOR GLUTAMINE METHYLTRANSFERASE"/>
    <property type="match status" value="1"/>
</dbReference>
<dbReference type="InterPro" id="IPR029063">
    <property type="entry name" value="SAM-dependent_MTases_sf"/>
</dbReference>
<dbReference type="GO" id="GO:0003676">
    <property type="term" value="F:nucleic acid binding"/>
    <property type="evidence" value="ECO:0007669"/>
    <property type="project" value="InterPro"/>
</dbReference>
<dbReference type="Gene3D" id="3.40.50.150">
    <property type="entry name" value="Vaccinia Virus protein VP39"/>
    <property type="match status" value="1"/>
</dbReference>
<organism evidence="2 3">
    <name type="scientific">Candidatus Nealsonbacteria bacterium RIFCSPHIGHO2_01_FULL_38_55</name>
    <dbReference type="NCBI Taxonomy" id="1801664"/>
    <lineage>
        <taxon>Bacteria</taxon>
        <taxon>Candidatus Nealsoniibacteriota</taxon>
    </lineage>
</organism>
<dbReference type="PROSITE" id="PS00092">
    <property type="entry name" value="N6_MTASE"/>
    <property type="match status" value="1"/>
</dbReference>
<dbReference type="InterPro" id="IPR050320">
    <property type="entry name" value="N5-glutamine_MTase"/>
</dbReference>